<keyword evidence="3" id="KW-0408">Iron</keyword>
<dbReference type="InterPro" id="IPR017941">
    <property type="entry name" value="Rieske_2Fe-2S"/>
</dbReference>
<name>A0ABZ1YWL0_9NOCA</name>
<dbReference type="EMBL" id="CP109441">
    <property type="protein sequence ID" value="WUV46645.1"/>
    <property type="molecule type" value="Genomic_DNA"/>
</dbReference>
<dbReference type="PANTHER" id="PTHR21496">
    <property type="entry name" value="FERREDOXIN-RELATED"/>
    <property type="match status" value="1"/>
</dbReference>
<feature type="domain" description="Rieske" evidence="5">
    <location>
        <begin position="2"/>
        <end position="99"/>
    </location>
</feature>
<protein>
    <submittedName>
        <fullName evidence="6">Non-heme iron oxygenase ferredoxin subunit</fullName>
    </submittedName>
</protein>
<dbReference type="CDD" id="cd03528">
    <property type="entry name" value="Rieske_RO_ferredoxin"/>
    <property type="match status" value="1"/>
</dbReference>
<dbReference type="PANTHER" id="PTHR21496:SF23">
    <property type="entry name" value="3-PHENYLPROPIONATE_CINNAMIC ACID DIOXYGENASE FERREDOXIN SUBUNIT"/>
    <property type="match status" value="1"/>
</dbReference>
<dbReference type="Gene3D" id="2.102.10.10">
    <property type="entry name" value="Rieske [2Fe-2S] iron-sulphur domain"/>
    <property type="match status" value="1"/>
</dbReference>
<reference evidence="6" key="1">
    <citation type="submission" date="2022-10" db="EMBL/GenBank/DDBJ databases">
        <title>The complete genomes of actinobacterial strains from the NBC collection.</title>
        <authorList>
            <person name="Joergensen T.S."/>
            <person name="Alvarez Arevalo M."/>
            <person name="Sterndorff E.B."/>
            <person name="Faurdal D."/>
            <person name="Vuksanovic O."/>
            <person name="Mourched A.-S."/>
            <person name="Charusanti P."/>
            <person name="Shaw S."/>
            <person name="Blin K."/>
            <person name="Weber T."/>
        </authorList>
    </citation>
    <scope>NUCLEOTIDE SEQUENCE</scope>
    <source>
        <strain evidence="6">NBC_01482</strain>
    </source>
</reference>
<dbReference type="RefSeq" id="WP_329410552.1">
    <property type="nucleotide sequence ID" value="NZ_CP109441.1"/>
</dbReference>
<dbReference type="InterPro" id="IPR036922">
    <property type="entry name" value="Rieske_2Fe-2S_sf"/>
</dbReference>
<dbReference type="Pfam" id="PF00355">
    <property type="entry name" value="Rieske"/>
    <property type="match status" value="1"/>
</dbReference>
<evidence type="ECO:0000256" key="4">
    <source>
        <dbReference type="ARBA" id="ARBA00023014"/>
    </source>
</evidence>
<organism evidence="6 7">
    <name type="scientific">Nocardia vinacea</name>
    <dbReference type="NCBI Taxonomy" id="96468"/>
    <lineage>
        <taxon>Bacteria</taxon>
        <taxon>Bacillati</taxon>
        <taxon>Actinomycetota</taxon>
        <taxon>Actinomycetes</taxon>
        <taxon>Mycobacteriales</taxon>
        <taxon>Nocardiaceae</taxon>
        <taxon>Nocardia</taxon>
    </lineage>
</organism>
<evidence type="ECO:0000313" key="6">
    <source>
        <dbReference type="EMBL" id="WUV46645.1"/>
    </source>
</evidence>
<evidence type="ECO:0000259" key="5">
    <source>
        <dbReference type="PROSITE" id="PS51296"/>
    </source>
</evidence>
<keyword evidence="2" id="KW-0479">Metal-binding</keyword>
<gene>
    <name evidence="6" type="ORF">OG563_47765</name>
</gene>
<keyword evidence="7" id="KW-1185">Reference proteome</keyword>
<evidence type="ECO:0000256" key="3">
    <source>
        <dbReference type="ARBA" id="ARBA00023004"/>
    </source>
</evidence>
<sequence>MIRACSRDDLAPGTSVTVDVVGKAVALFRTESGEFFATQDSCTHEQWSLGSESEVEGDEVVCPLHMARFDLRTGKPLCFPATVAMTTYPVHVADNGDVFISPEQSHD</sequence>
<dbReference type="SUPFAM" id="SSF50022">
    <property type="entry name" value="ISP domain"/>
    <property type="match status" value="1"/>
</dbReference>
<proteinExistence type="predicted"/>
<keyword evidence="4" id="KW-0411">Iron-sulfur</keyword>
<dbReference type="PROSITE" id="PS51296">
    <property type="entry name" value="RIESKE"/>
    <property type="match status" value="1"/>
</dbReference>
<dbReference type="Proteomes" id="UP001432062">
    <property type="component" value="Chromosome"/>
</dbReference>
<accession>A0ABZ1YWL0</accession>
<evidence type="ECO:0000256" key="2">
    <source>
        <dbReference type="ARBA" id="ARBA00022723"/>
    </source>
</evidence>
<evidence type="ECO:0000313" key="7">
    <source>
        <dbReference type="Proteomes" id="UP001432062"/>
    </source>
</evidence>
<keyword evidence="1" id="KW-0001">2Fe-2S</keyword>
<evidence type="ECO:0000256" key="1">
    <source>
        <dbReference type="ARBA" id="ARBA00022714"/>
    </source>
</evidence>